<dbReference type="AlphaFoldDB" id="A0A0W8E8R5"/>
<comment type="caution">
    <text evidence="1">The sequence shown here is derived from an EMBL/GenBank/DDBJ whole genome shotgun (WGS) entry which is preliminary data.</text>
</comment>
<organism evidence="1">
    <name type="scientific">hydrocarbon metagenome</name>
    <dbReference type="NCBI Taxonomy" id="938273"/>
    <lineage>
        <taxon>unclassified sequences</taxon>
        <taxon>metagenomes</taxon>
        <taxon>ecological metagenomes</taxon>
    </lineage>
</organism>
<sequence>MGNTKNSPPIPQGRPDGIFPDVPNGPLCCVLNNPYELLFI</sequence>
<reference evidence="1" key="1">
    <citation type="journal article" date="2015" name="Proc. Natl. Acad. Sci. U.S.A.">
        <title>Networks of energetic and metabolic interactions define dynamics in microbial communities.</title>
        <authorList>
            <person name="Embree M."/>
            <person name="Liu J.K."/>
            <person name="Al-Bassam M.M."/>
            <person name="Zengler K."/>
        </authorList>
    </citation>
    <scope>NUCLEOTIDE SEQUENCE</scope>
</reference>
<gene>
    <name evidence="1" type="ORF">ASZ90_017632</name>
</gene>
<evidence type="ECO:0000313" key="1">
    <source>
        <dbReference type="EMBL" id="KUG04953.1"/>
    </source>
</evidence>
<name>A0A0W8E8R5_9ZZZZ</name>
<dbReference type="EMBL" id="LNQE01001834">
    <property type="protein sequence ID" value="KUG04953.1"/>
    <property type="molecule type" value="Genomic_DNA"/>
</dbReference>
<protein>
    <submittedName>
        <fullName evidence="1">Uncharacterized protein</fullName>
    </submittedName>
</protein>
<accession>A0A0W8E8R5</accession>
<proteinExistence type="predicted"/>